<protein>
    <recommendedName>
        <fullName evidence="2">Egal-1 winged helix domain-containing protein</fullName>
    </recommendedName>
</protein>
<feature type="region of interest" description="Disordered" evidence="1">
    <location>
        <begin position="141"/>
        <end position="223"/>
    </location>
</feature>
<dbReference type="Proteomes" id="UP000316759">
    <property type="component" value="Unassembled WGS sequence"/>
</dbReference>
<feature type="region of interest" description="Disordered" evidence="1">
    <location>
        <begin position="883"/>
        <end position="958"/>
    </location>
</feature>
<name>A0A504YBC2_FASGI</name>
<proteinExistence type="predicted"/>
<dbReference type="EMBL" id="SUNJ01015055">
    <property type="protein sequence ID" value="TPP56068.1"/>
    <property type="molecule type" value="Genomic_DNA"/>
</dbReference>
<dbReference type="OrthoDB" id="26838at2759"/>
<feature type="compositionally biased region" description="Low complexity" evidence="1">
    <location>
        <begin position="558"/>
        <end position="584"/>
    </location>
</feature>
<gene>
    <name evidence="3" type="ORF">FGIG_04658</name>
</gene>
<comment type="caution">
    <text evidence="3">The sequence shown here is derived from an EMBL/GenBank/DDBJ whole genome shotgun (WGS) entry which is preliminary data.</text>
</comment>
<evidence type="ECO:0000256" key="1">
    <source>
        <dbReference type="SAM" id="MobiDB-lite"/>
    </source>
</evidence>
<feature type="domain" description="Egal-1 winged helix" evidence="2">
    <location>
        <begin position="389"/>
        <end position="454"/>
    </location>
</feature>
<feature type="region of interest" description="Disordered" evidence="1">
    <location>
        <begin position="978"/>
        <end position="997"/>
    </location>
</feature>
<reference evidence="3 4" key="1">
    <citation type="submission" date="2019-04" db="EMBL/GenBank/DDBJ databases">
        <title>Annotation for the trematode Fasciola gigantica.</title>
        <authorList>
            <person name="Choi Y.-J."/>
        </authorList>
    </citation>
    <scope>NUCLEOTIDE SEQUENCE [LARGE SCALE GENOMIC DNA]</scope>
    <source>
        <strain evidence="3">Uganda_cow_1</strain>
    </source>
</reference>
<feature type="region of interest" description="Disordered" evidence="1">
    <location>
        <begin position="533"/>
        <end position="597"/>
    </location>
</feature>
<sequence>MAEVEHTSDSELEDPNRITDAASCLDYLKRREVFLYKMMNDPSHKAMLYFLEVLMNSDSPVTVDQLAARFTHKSFSKEMREACGGGSAEGLREFLQRFPSLFNVRENGQVTSVSIELPGLDTLPEGISDFDLYQGSNNHCSSVSGESSYSTNQSATNAEPSLFSTTKPSKPVNGQRGGKPRVNGNTSGDVTKMKSTSSLSLASSPSNHSSQSSSGSISSFTGQNGVDQARRLDDAHGTEKAKLNGTGANNICRRVSNPNSCGWNKNTAVYQPPPLREQARMAAASNATCELCRSKIQLYSGNEAHTLPVASRTTCVHCPLLDLTCHHHCPATHHHVQTHCLCATTRLAPPTHCHHCYPVHAPTNSIQSNLMSSNYCALPPMEKLMLETEAVRFFQQRLLKREERWVPIKSLAGHLSQATPDVRAVVGPQLEFRNFLLKHPHVFEVQGELVSVRDPFSNMSSQRRNRDRFSGPISGGNSSVIHTSFSSNNLLSSSFGGSAGGFSKSSGNSERAQRPKSLILTTPQQLGALAFATSSNGNGRRHTEHRRSTHFAENFVTASYPASGGASRSGSTSSAPTTPTGSNPTLSTSHRGVAFKPINRRETIADGYITQSLISAATGVSSSTDAEPFTNLSSTMPSLTTANSISISMSANEYRAIMFLRKVLEKRGGAPGQLGLALAELMQFLSTKAPESVQSTIGWTKIELEEFVCQHNLFFDVRRGQLPKSSNPTSTAVAAVAAANIVSSNSNNNGGTNLPVTNSAEPLVLVTNKRLERMINIVITGTKPVEGNARTLTNRCGRIFHVAKLWGIIDLGRHEHVFFDKSIFKHVDDLQKHFQVNELLYFNAILAPKESRAKWRATQVWKECDRENVEKLGVLSGPSFRGTSQKKYDPITDSNAISGLAGGSSTGSSMRPNGSALKPKSSSINPTGHVNKSSGMARTSEHSEHSAVHPHNHQFNENEDTEADVDDLEVDGMSQVEKFPSKTGSAGVGERNGAAANESDCEFDLAGEEALDDEEESYAAALAREEGLLLANDVRFVTDANVLDDPSPRVTSLPKEMKAQVTSSHTNGHISVAYEGSLSQNVSRSKHRNPLGSSTSEPNGSNFVSSSTEQNHADYVPDTHSMTYSSLKEDGTMSTSSTGSGGISIAVQTVSTGEIMATQLYHDPNKQPCSSA</sequence>
<organism evidence="3 4">
    <name type="scientific">Fasciola gigantica</name>
    <name type="common">Giant liver fluke</name>
    <dbReference type="NCBI Taxonomy" id="46835"/>
    <lineage>
        <taxon>Eukaryota</taxon>
        <taxon>Metazoa</taxon>
        <taxon>Spiralia</taxon>
        <taxon>Lophotrochozoa</taxon>
        <taxon>Platyhelminthes</taxon>
        <taxon>Trematoda</taxon>
        <taxon>Digenea</taxon>
        <taxon>Plagiorchiida</taxon>
        <taxon>Echinostomata</taxon>
        <taxon>Echinostomatoidea</taxon>
        <taxon>Fasciolidae</taxon>
        <taxon>Fasciola</taxon>
    </lineage>
</organism>
<feature type="compositionally biased region" description="Polar residues" evidence="1">
    <location>
        <begin position="141"/>
        <end position="168"/>
    </location>
</feature>
<evidence type="ECO:0000259" key="2">
    <source>
        <dbReference type="Pfam" id="PF23713"/>
    </source>
</evidence>
<keyword evidence="4" id="KW-1185">Reference proteome</keyword>
<dbReference type="STRING" id="46835.A0A504YBC2"/>
<feature type="domain" description="Egal-1 winged helix" evidence="2">
    <location>
        <begin position="44"/>
        <end position="114"/>
    </location>
</feature>
<accession>A0A504YBC2</accession>
<feature type="compositionally biased region" description="Polar residues" evidence="1">
    <location>
        <begin position="1091"/>
        <end position="1110"/>
    </location>
</feature>
<feature type="compositionally biased region" description="Polar residues" evidence="1">
    <location>
        <begin position="920"/>
        <end position="937"/>
    </location>
</feature>
<dbReference type="AlphaFoldDB" id="A0A504YBC2"/>
<feature type="compositionally biased region" description="Basic residues" evidence="1">
    <location>
        <begin position="539"/>
        <end position="549"/>
    </location>
</feature>
<feature type="compositionally biased region" description="Low complexity" evidence="1">
    <location>
        <begin position="195"/>
        <end position="219"/>
    </location>
</feature>
<feature type="region of interest" description="Disordered" evidence="1">
    <location>
        <begin position="1078"/>
        <end position="1141"/>
    </location>
</feature>
<evidence type="ECO:0000313" key="3">
    <source>
        <dbReference type="EMBL" id="TPP56068.1"/>
    </source>
</evidence>
<dbReference type="Pfam" id="PF23713">
    <property type="entry name" value="WHD_Egal"/>
    <property type="match status" value="3"/>
</dbReference>
<dbReference type="InterPro" id="IPR056589">
    <property type="entry name" value="WH_Egal-1"/>
</dbReference>
<evidence type="ECO:0000313" key="4">
    <source>
        <dbReference type="Proteomes" id="UP000316759"/>
    </source>
</evidence>
<feature type="domain" description="Egal-1 winged helix" evidence="2">
    <location>
        <begin position="654"/>
        <end position="718"/>
    </location>
</feature>